<dbReference type="Proteomes" id="UP000627292">
    <property type="component" value="Unassembled WGS sequence"/>
</dbReference>
<protein>
    <submittedName>
        <fullName evidence="2">Uncharacterized protein</fullName>
    </submittedName>
</protein>
<name>A0A917MTZ6_9BACT</name>
<feature type="transmembrane region" description="Helical" evidence="1">
    <location>
        <begin position="104"/>
        <end position="122"/>
    </location>
</feature>
<keyword evidence="3" id="KW-1185">Reference proteome</keyword>
<reference evidence="2" key="1">
    <citation type="journal article" date="2014" name="Int. J. Syst. Evol. Microbiol.">
        <title>Complete genome sequence of Corynebacterium casei LMG S-19264T (=DSM 44701T), isolated from a smear-ripened cheese.</title>
        <authorList>
            <consortium name="US DOE Joint Genome Institute (JGI-PGF)"/>
            <person name="Walter F."/>
            <person name="Albersmeier A."/>
            <person name="Kalinowski J."/>
            <person name="Ruckert C."/>
        </authorList>
    </citation>
    <scope>NUCLEOTIDE SEQUENCE</scope>
    <source>
        <strain evidence="2">CGMCC 1.15290</strain>
    </source>
</reference>
<dbReference type="AlphaFoldDB" id="A0A917MTZ6"/>
<reference evidence="2" key="2">
    <citation type="submission" date="2020-09" db="EMBL/GenBank/DDBJ databases">
        <authorList>
            <person name="Sun Q."/>
            <person name="Zhou Y."/>
        </authorList>
    </citation>
    <scope>NUCLEOTIDE SEQUENCE</scope>
    <source>
        <strain evidence="2">CGMCC 1.15290</strain>
    </source>
</reference>
<dbReference type="EMBL" id="BMIB01000001">
    <property type="protein sequence ID" value="GGH60270.1"/>
    <property type="molecule type" value="Genomic_DNA"/>
</dbReference>
<comment type="caution">
    <text evidence="2">The sequence shown here is derived from an EMBL/GenBank/DDBJ whole genome shotgun (WGS) entry which is preliminary data.</text>
</comment>
<proteinExistence type="predicted"/>
<accession>A0A917MTZ6</accession>
<evidence type="ECO:0000313" key="2">
    <source>
        <dbReference type="EMBL" id="GGH60270.1"/>
    </source>
</evidence>
<keyword evidence="1" id="KW-0812">Transmembrane</keyword>
<keyword evidence="1" id="KW-0472">Membrane</keyword>
<keyword evidence="1" id="KW-1133">Transmembrane helix</keyword>
<organism evidence="2 3">
    <name type="scientific">Filimonas zeae</name>
    <dbReference type="NCBI Taxonomy" id="1737353"/>
    <lineage>
        <taxon>Bacteria</taxon>
        <taxon>Pseudomonadati</taxon>
        <taxon>Bacteroidota</taxon>
        <taxon>Chitinophagia</taxon>
        <taxon>Chitinophagales</taxon>
        <taxon>Chitinophagaceae</taxon>
        <taxon>Filimonas</taxon>
    </lineage>
</organism>
<feature type="transmembrane region" description="Helical" evidence="1">
    <location>
        <begin position="72"/>
        <end position="92"/>
    </location>
</feature>
<dbReference type="RefSeq" id="WP_188950678.1">
    <property type="nucleotide sequence ID" value="NZ_BMIB01000001.1"/>
</dbReference>
<evidence type="ECO:0000313" key="3">
    <source>
        <dbReference type="Proteomes" id="UP000627292"/>
    </source>
</evidence>
<sequence length="132" mass="14209">MFKKALLLGIISGALAGLASVVYQNKVYLEATGVEFAIVKPLNIFAASIAGGLLAAIGFTLLTRFLKAKGEIVFNLLFAILSFASILLPVGYKLPLDAEAPELFYGLAIPMHFFPALGWFTLKPLFFPSKQA</sequence>
<feature type="transmembrane region" description="Helical" evidence="1">
    <location>
        <begin position="44"/>
        <end position="65"/>
    </location>
</feature>
<evidence type="ECO:0000256" key="1">
    <source>
        <dbReference type="SAM" id="Phobius"/>
    </source>
</evidence>
<gene>
    <name evidence="2" type="ORF">GCM10011379_07940</name>
</gene>